<sequence>MCKAEAWPTIVMVVGNSEILRGQSPTDLDRVGHYSISSLRNRIPFNPFTWNHTYRLANDVRHIQVCATQNVQVLHINSASLLVVSLDQPKHLLLTLRDTPAKLRARQFCWRIGPSTIHSHRHRCTDGKHSHTRTLSVSDYVSEAGMEGDLEEVDEEARQEGKDFGQEK</sequence>
<feature type="compositionally biased region" description="Acidic residues" evidence="1">
    <location>
        <begin position="146"/>
        <end position="155"/>
    </location>
</feature>
<name>A0A0D7B7Z1_9AGAR</name>
<dbReference type="EMBL" id="KN880582">
    <property type="protein sequence ID" value="KIY65656.1"/>
    <property type="molecule type" value="Genomic_DNA"/>
</dbReference>
<evidence type="ECO:0000256" key="1">
    <source>
        <dbReference type="SAM" id="MobiDB-lite"/>
    </source>
</evidence>
<feature type="region of interest" description="Disordered" evidence="1">
    <location>
        <begin position="146"/>
        <end position="168"/>
    </location>
</feature>
<dbReference type="Proteomes" id="UP000054007">
    <property type="component" value="Unassembled WGS sequence"/>
</dbReference>
<proteinExistence type="predicted"/>
<evidence type="ECO:0000313" key="3">
    <source>
        <dbReference type="Proteomes" id="UP000054007"/>
    </source>
</evidence>
<keyword evidence="3" id="KW-1185">Reference proteome</keyword>
<organism evidence="2 3">
    <name type="scientific">Cylindrobasidium torrendii FP15055 ss-10</name>
    <dbReference type="NCBI Taxonomy" id="1314674"/>
    <lineage>
        <taxon>Eukaryota</taxon>
        <taxon>Fungi</taxon>
        <taxon>Dikarya</taxon>
        <taxon>Basidiomycota</taxon>
        <taxon>Agaricomycotina</taxon>
        <taxon>Agaricomycetes</taxon>
        <taxon>Agaricomycetidae</taxon>
        <taxon>Agaricales</taxon>
        <taxon>Marasmiineae</taxon>
        <taxon>Physalacriaceae</taxon>
        <taxon>Cylindrobasidium</taxon>
    </lineage>
</organism>
<evidence type="ECO:0000313" key="2">
    <source>
        <dbReference type="EMBL" id="KIY65656.1"/>
    </source>
</evidence>
<accession>A0A0D7B7Z1</accession>
<reference evidence="2 3" key="1">
    <citation type="journal article" date="2015" name="Fungal Genet. Biol.">
        <title>Evolution of novel wood decay mechanisms in Agaricales revealed by the genome sequences of Fistulina hepatica and Cylindrobasidium torrendii.</title>
        <authorList>
            <person name="Floudas D."/>
            <person name="Held B.W."/>
            <person name="Riley R."/>
            <person name="Nagy L.G."/>
            <person name="Koehler G."/>
            <person name="Ransdell A.S."/>
            <person name="Younus H."/>
            <person name="Chow J."/>
            <person name="Chiniquy J."/>
            <person name="Lipzen A."/>
            <person name="Tritt A."/>
            <person name="Sun H."/>
            <person name="Haridas S."/>
            <person name="LaButti K."/>
            <person name="Ohm R.A."/>
            <person name="Kues U."/>
            <person name="Blanchette R.A."/>
            <person name="Grigoriev I.V."/>
            <person name="Minto R.E."/>
            <person name="Hibbett D.S."/>
        </authorList>
    </citation>
    <scope>NUCLEOTIDE SEQUENCE [LARGE SCALE GENOMIC DNA]</scope>
    <source>
        <strain evidence="2 3">FP15055 ss-10</strain>
    </source>
</reference>
<dbReference type="AlphaFoldDB" id="A0A0D7B7Z1"/>
<gene>
    <name evidence="2" type="ORF">CYLTODRAFT_412458</name>
</gene>
<protein>
    <submittedName>
        <fullName evidence="2">Uncharacterized protein</fullName>
    </submittedName>
</protein>
<feature type="compositionally biased region" description="Basic and acidic residues" evidence="1">
    <location>
        <begin position="156"/>
        <end position="168"/>
    </location>
</feature>